<comment type="subcellular location">
    <subcellularLocation>
        <location evidence="1">Nucleus</location>
    </subcellularLocation>
</comment>
<keyword evidence="2" id="KW-0539">Nucleus</keyword>
<dbReference type="InParanoid" id="F7FQR0"/>
<dbReference type="Proteomes" id="UP000002279">
    <property type="component" value="Chromosome 2"/>
</dbReference>
<sequence>MSDPLQGVVDHLASQLGVSSARILLLLREAELPSSATPETLRLSVADIIDCVVLPKTPEPAEESDVDGKLRLRVQGKEKHQLLEVTMSRAAPLGTLMSHYAEAMGLTGRELSFFFDGEKLTHQGTPAELGMEQGDLIEVWG</sequence>
<dbReference type="OMA" id="RFQFDGS"/>
<dbReference type="PANTHER" id="PTHR47187">
    <property type="entry name" value="NFATC2-INTERACTING PROTEIN"/>
    <property type="match status" value="1"/>
</dbReference>
<keyword evidence="7" id="KW-1185">Reference proteome</keyword>
<dbReference type="Ensembl" id="ENSOANT00000014092.2">
    <property type="protein sequence ID" value="ENSOANP00000014089.2"/>
    <property type="gene ID" value="ENSOANG00000008850.2"/>
</dbReference>
<dbReference type="eggNOG" id="KOG1769">
    <property type="taxonomic scope" value="Eukaryota"/>
</dbReference>
<evidence type="ECO:0000256" key="2">
    <source>
        <dbReference type="ARBA" id="ARBA00023242"/>
    </source>
</evidence>
<dbReference type="GO" id="GO:0005634">
    <property type="term" value="C:nucleus"/>
    <property type="evidence" value="ECO:0007669"/>
    <property type="project" value="UniProtKB-SubCell"/>
</dbReference>
<dbReference type="SUPFAM" id="SSF54236">
    <property type="entry name" value="Ubiquitin-like"/>
    <property type="match status" value="1"/>
</dbReference>
<organism evidence="6 7">
    <name type="scientific">Ornithorhynchus anatinus</name>
    <name type="common">Duckbill platypus</name>
    <dbReference type="NCBI Taxonomy" id="9258"/>
    <lineage>
        <taxon>Eukaryota</taxon>
        <taxon>Metazoa</taxon>
        <taxon>Chordata</taxon>
        <taxon>Craniata</taxon>
        <taxon>Vertebrata</taxon>
        <taxon>Euteleostomi</taxon>
        <taxon>Mammalia</taxon>
        <taxon>Monotremata</taxon>
        <taxon>Ornithorhynchidae</taxon>
        <taxon>Ornithorhynchus</taxon>
    </lineage>
</organism>
<dbReference type="Pfam" id="PF11976">
    <property type="entry name" value="Rad60-SLD"/>
    <property type="match status" value="1"/>
</dbReference>
<dbReference type="STRING" id="9258.ENSOANP00000014089"/>
<evidence type="ECO:0000256" key="4">
    <source>
        <dbReference type="ARBA" id="ARBA00042764"/>
    </source>
</evidence>
<accession>F7FQR0</accession>
<protein>
    <recommendedName>
        <fullName evidence="3">NFATC2-interacting protein</fullName>
    </recommendedName>
    <alternativeName>
        <fullName evidence="4">Nuclear factor of activated T-cells, cytoplasmic 2-interacting protein</fullName>
    </alternativeName>
</protein>
<dbReference type="InterPro" id="IPR052324">
    <property type="entry name" value="NFATC2-Int_DNA_Repair"/>
</dbReference>
<dbReference type="GeneTree" id="ENSGT00390000007119"/>
<evidence type="ECO:0000313" key="7">
    <source>
        <dbReference type="Proteomes" id="UP000002279"/>
    </source>
</evidence>
<evidence type="ECO:0000313" key="6">
    <source>
        <dbReference type="Ensembl" id="ENSOANP00000014089.2"/>
    </source>
</evidence>
<reference evidence="6" key="3">
    <citation type="submission" date="2025-09" db="UniProtKB">
        <authorList>
            <consortium name="Ensembl"/>
        </authorList>
    </citation>
    <scope>IDENTIFICATION</scope>
    <source>
        <strain evidence="6">Glennie</strain>
    </source>
</reference>
<gene>
    <name evidence="6" type="primary">NFATC2IP</name>
</gene>
<proteinExistence type="predicted"/>
<evidence type="ECO:0000259" key="5">
    <source>
        <dbReference type="PROSITE" id="PS50053"/>
    </source>
</evidence>
<dbReference type="InterPro" id="IPR029071">
    <property type="entry name" value="Ubiquitin-like_domsf"/>
</dbReference>
<feature type="domain" description="Ubiquitin-like" evidence="5">
    <location>
        <begin position="70"/>
        <end position="139"/>
    </location>
</feature>
<dbReference type="AlphaFoldDB" id="F7FQR0"/>
<reference evidence="6 7" key="1">
    <citation type="journal article" date="2008" name="Nature">
        <title>Genome analysis of the platypus reveals unique signatures of evolution.</title>
        <authorList>
            <person name="Warren W.C."/>
            <person name="Hillier L.W."/>
            <person name="Marshall Graves J.A."/>
            <person name="Birney E."/>
            <person name="Ponting C.P."/>
            <person name="Grutzner F."/>
            <person name="Belov K."/>
            <person name="Miller W."/>
            <person name="Clarke L."/>
            <person name="Chinwalla A.T."/>
            <person name="Yang S.P."/>
            <person name="Heger A."/>
            <person name="Locke D.P."/>
            <person name="Miethke P."/>
            <person name="Waters P.D."/>
            <person name="Veyrunes F."/>
            <person name="Fulton L."/>
            <person name="Fulton B."/>
            <person name="Graves T."/>
            <person name="Wallis J."/>
            <person name="Puente X.S."/>
            <person name="Lopez-Otin C."/>
            <person name="Ordonez G.R."/>
            <person name="Eichler E.E."/>
            <person name="Chen L."/>
            <person name="Cheng Z."/>
            <person name="Deakin J.E."/>
            <person name="Alsop A."/>
            <person name="Thompson K."/>
            <person name="Kirby P."/>
            <person name="Papenfuss A.T."/>
            <person name="Wakefield M.J."/>
            <person name="Olender T."/>
            <person name="Lancet D."/>
            <person name="Huttley G.A."/>
            <person name="Smit A.F."/>
            <person name="Pask A."/>
            <person name="Temple-Smith P."/>
            <person name="Batzer M.A."/>
            <person name="Walker J.A."/>
            <person name="Konkel M.K."/>
            <person name="Harris R.S."/>
            <person name="Whittington C.M."/>
            <person name="Wong E.S."/>
            <person name="Gemmell N.J."/>
            <person name="Buschiazzo E."/>
            <person name="Vargas Jentzsch I.M."/>
            <person name="Merkel A."/>
            <person name="Schmitz J."/>
            <person name="Zemann A."/>
            <person name="Churakov G."/>
            <person name="Kriegs J.O."/>
            <person name="Brosius J."/>
            <person name="Murchison E.P."/>
            <person name="Sachidanandam R."/>
            <person name="Smith C."/>
            <person name="Hannon G.J."/>
            <person name="Tsend-Ayush E."/>
            <person name="McMillan D."/>
            <person name="Attenborough R."/>
            <person name="Rens W."/>
            <person name="Ferguson-Smith M."/>
            <person name="Lefevre C.M."/>
            <person name="Sharp J.A."/>
            <person name="Nicholas K.R."/>
            <person name="Ray D.A."/>
            <person name="Kube M."/>
            <person name="Reinhardt R."/>
            <person name="Pringle T.H."/>
            <person name="Taylor J."/>
            <person name="Jones R.C."/>
            <person name="Nixon B."/>
            <person name="Dacheux J.L."/>
            <person name="Niwa H."/>
            <person name="Sekita Y."/>
            <person name="Huang X."/>
            <person name="Stark A."/>
            <person name="Kheradpour P."/>
            <person name="Kellis M."/>
            <person name="Flicek P."/>
            <person name="Chen Y."/>
            <person name="Webber C."/>
            <person name="Hardison R."/>
            <person name="Nelson J."/>
            <person name="Hallsworth-Pepin K."/>
            <person name="Delehaunty K."/>
            <person name="Markovic C."/>
            <person name="Minx P."/>
            <person name="Feng Y."/>
            <person name="Kremitzki C."/>
            <person name="Mitreva M."/>
            <person name="Glasscock J."/>
            <person name="Wylie T."/>
            <person name="Wohldmann P."/>
            <person name="Thiru P."/>
            <person name="Nhan M.N."/>
            <person name="Pohl C.S."/>
            <person name="Smith S.M."/>
            <person name="Hou S."/>
            <person name="Nefedov M."/>
            <person name="de Jong P.J."/>
            <person name="Renfree M.B."/>
            <person name="Mardis E.R."/>
            <person name="Wilson R.K."/>
        </authorList>
    </citation>
    <scope>NUCLEOTIDE SEQUENCE [LARGE SCALE GENOMIC DNA]</scope>
    <source>
        <strain evidence="6 7">Glennie</strain>
    </source>
</reference>
<dbReference type="PANTHER" id="PTHR47187:SF1">
    <property type="entry name" value="NFATC2-INTERACTING PROTEIN"/>
    <property type="match status" value="1"/>
</dbReference>
<evidence type="ECO:0000256" key="3">
    <source>
        <dbReference type="ARBA" id="ARBA00039921"/>
    </source>
</evidence>
<name>F7FQR0_ORNAN</name>
<evidence type="ECO:0000256" key="1">
    <source>
        <dbReference type="ARBA" id="ARBA00004123"/>
    </source>
</evidence>
<reference evidence="6" key="2">
    <citation type="submission" date="2025-08" db="UniProtKB">
        <authorList>
            <consortium name="Ensembl"/>
        </authorList>
    </citation>
    <scope>IDENTIFICATION</scope>
    <source>
        <strain evidence="6">Glennie</strain>
    </source>
</reference>
<dbReference type="Gene3D" id="3.10.20.90">
    <property type="entry name" value="Phosphatidylinositol 3-kinase Catalytic Subunit, Chain A, domain 1"/>
    <property type="match status" value="2"/>
</dbReference>
<dbReference type="InterPro" id="IPR000626">
    <property type="entry name" value="Ubiquitin-like_dom"/>
</dbReference>
<dbReference type="Bgee" id="ENSOANG00000008850">
    <property type="expression patterns" value="Expressed in cerebellum and 7 other cell types or tissues"/>
</dbReference>
<dbReference type="InterPro" id="IPR022617">
    <property type="entry name" value="Rad60/SUMO-like_dom"/>
</dbReference>
<dbReference type="PROSITE" id="PS50053">
    <property type="entry name" value="UBIQUITIN_2"/>
    <property type="match status" value="1"/>
</dbReference>
<dbReference type="HOGENOM" id="CLU_055132_0_0_1"/>